<dbReference type="SUPFAM" id="SSF52172">
    <property type="entry name" value="CheY-like"/>
    <property type="match status" value="1"/>
</dbReference>
<dbReference type="Gene3D" id="3.30.565.10">
    <property type="entry name" value="Histidine kinase-like ATPase, C-terminal domain"/>
    <property type="match status" value="1"/>
</dbReference>
<dbReference type="Proteomes" id="UP000534783">
    <property type="component" value="Unassembled WGS sequence"/>
</dbReference>
<evidence type="ECO:0000256" key="3">
    <source>
        <dbReference type="ARBA" id="ARBA00022553"/>
    </source>
</evidence>
<name>A0A7X6IAF3_9BACT</name>
<evidence type="ECO:0000256" key="4">
    <source>
        <dbReference type="ARBA" id="ARBA00022679"/>
    </source>
</evidence>
<dbReference type="InterPro" id="IPR003594">
    <property type="entry name" value="HATPase_dom"/>
</dbReference>
<reference evidence="10 11" key="1">
    <citation type="journal article" date="2020" name="Nature">
        <title>Bacterial chemolithoautotrophy via manganese oxidation.</title>
        <authorList>
            <person name="Yu H."/>
            <person name="Leadbetter J.R."/>
        </authorList>
    </citation>
    <scope>NUCLEOTIDE SEQUENCE [LARGE SCALE GENOMIC DNA]</scope>
    <source>
        <strain evidence="10 11">Mn-1</strain>
    </source>
</reference>
<dbReference type="EC" id="2.7.13.3" evidence="2"/>
<dbReference type="SUPFAM" id="SSF55781">
    <property type="entry name" value="GAF domain-like"/>
    <property type="match status" value="1"/>
</dbReference>
<dbReference type="GO" id="GO:0005886">
    <property type="term" value="C:plasma membrane"/>
    <property type="evidence" value="ECO:0007669"/>
    <property type="project" value="TreeGrafter"/>
</dbReference>
<dbReference type="RefSeq" id="WP_168058883.1">
    <property type="nucleotide sequence ID" value="NZ_VTOW01000001.1"/>
</dbReference>
<dbReference type="InterPro" id="IPR001789">
    <property type="entry name" value="Sig_transdc_resp-reg_receiver"/>
</dbReference>
<dbReference type="PROSITE" id="PS50109">
    <property type="entry name" value="HIS_KIN"/>
    <property type="match status" value="1"/>
</dbReference>
<dbReference type="SUPFAM" id="SSF47384">
    <property type="entry name" value="Homodimeric domain of signal transducing histidine kinase"/>
    <property type="match status" value="1"/>
</dbReference>
<evidence type="ECO:0000256" key="7">
    <source>
        <dbReference type="SAM" id="Coils"/>
    </source>
</evidence>
<dbReference type="FunFam" id="3.30.565.10:FF:000006">
    <property type="entry name" value="Sensor histidine kinase WalK"/>
    <property type="match status" value="1"/>
</dbReference>
<dbReference type="SMART" id="SM00388">
    <property type="entry name" value="HisKA"/>
    <property type="match status" value="1"/>
</dbReference>
<dbReference type="SMART" id="SM00065">
    <property type="entry name" value="GAF"/>
    <property type="match status" value="1"/>
</dbReference>
<keyword evidence="5" id="KW-0418">Kinase</keyword>
<sequence length="549" mass="61240">MIQTPSAKFNEKILLVDDEEALLETLRSILELEGYRVVTVSSGEEAVQAMERTSFDLILTDLKMKGMSGLDVLAHAEKLWPRPVTVLLTGYASLESAVEALNRGAYAYLVKPFGIEGLKTSIRQGLEKRRLSEVEVLYQIARTLISTLQLDSILNEVLREASHRTGFSRSLFLLYKGGETHRVTGEKEADPEWADAVTALLNEDKEISSQLEKGEIVLLPNAEAEETRPHPILKRLRIKTLLAVPVTYQRQLAGALYLDSQIATQAFTKRDFRLVVGLADLAALAIQNASLFEELKRMNRSLRKTKLALEEANRELKSLDQMKTNLLSNVSHELKTPMVAVKGYTSLVLKGKAGPLASLQKEYLEIAVRNIHKQLDLIDDLLDFSKLETNEQTLLLDRMNLVEILDESLQLIRPKAEEKGILLATSIGPAPCWVRCHRKKMGQVFDNLLSNAVKFTPKGGKITVRFKDQKKGKILISVSDTGIGIPAEKQGKVFDRFYQVESSESRRYGGFGLGLAIAQDIVKGHGSKIRVTSRSGRGTEFSFSLPKQE</sequence>
<keyword evidence="11" id="KW-1185">Reference proteome</keyword>
<dbReference type="InterPro" id="IPR003661">
    <property type="entry name" value="HisK_dim/P_dom"/>
</dbReference>
<dbReference type="InterPro" id="IPR003018">
    <property type="entry name" value="GAF"/>
</dbReference>
<evidence type="ECO:0000259" key="8">
    <source>
        <dbReference type="PROSITE" id="PS50109"/>
    </source>
</evidence>
<gene>
    <name evidence="10" type="ORF">MNODULE_07845</name>
</gene>
<evidence type="ECO:0000256" key="2">
    <source>
        <dbReference type="ARBA" id="ARBA00012438"/>
    </source>
</evidence>
<dbReference type="Pfam" id="PF00072">
    <property type="entry name" value="Response_reg"/>
    <property type="match status" value="1"/>
</dbReference>
<evidence type="ECO:0000313" key="11">
    <source>
        <dbReference type="Proteomes" id="UP000534783"/>
    </source>
</evidence>
<dbReference type="SUPFAM" id="SSF55874">
    <property type="entry name" value="ATPase domain of HSP90 chaperone/DNA topoisomerase II/histidine kinase"/>
    <property type="match status" value="1"/>
</dbReference>
<evidence type="ECO:0000256" key="6">
    <source>
        <dbReference type="PROSITE-ProRule" id="PRU00169"/>
    </source>
</evidence>
<dbReference type="CDD" id="cd17569">
    <property type="entry name" value="REC_HupR-like"/>
    <property type="match status" value="1"/>
</dbReference>
<dbReference type="InterPro" id="IPR029016">
    <property type="entry name" value="GAF-like_dom_sf"/>
</dbReference>
<dbReference type="InterPro" id="IPR005467">
    <property type="entry name" value="His_kinase_dom"/>
</dbReference>
<dbReference type="InterPro" id="IPR004358">
    <property type="entry name" value="Sig_transdc_His_kin-like_C"/>
</dbReference>
<dbReference type="GO" id="GO:0009927">
    <property type="term" value="F:histidine phosphotransfer kinase activity"/>
    <property type="evidence" value="ECO:0007669"/>
    <property type="project" value="TreeGrafter"/>
</dbReference>
<dbReference type="SMART" id="SM00387">
    <property type="entry name" value="HATPase_c"/>
    <property type="match status" value="1"/>
</dbReference>
<keyword evidence="4" id="KW-0808">Transferase</keyword>
<proteinExistence type="predicted"/>
<feature type="domain" description="Response regulatory" evidence="9">
    <location>
        <begin position="12"/>
        <end position="126"/>
    </location>
</feature>
<dbReference type="Pfam" id="PF00512">
    <property type="entry name" value="HisKA"/>
    <property type="match status" value="1"/>
</dbReference>
<comment type="catalytic activity">
    <reaction evidence="1">
        <text>ATP + protein L-histidine = ADP + protein N-phospho-L-histidine.</text>
        <dbReference type="EC" id="2.7.13.3"/>
    </reaction>
</comment>
<protein>
    <recommendedName>
        <fullName evidence="2">histidine kinase</fullName>
        <ecNumber evidence="2">2.7.13.3</ecNumber>
    </recommendedName>
</protein>
<dbReference type="PANTHER" id="PTHR43047:SF72">
    <property type="entry name" value="OSMOSENSING HISTIDINE PROTEIN KINASE SLN1"/>
    <property type="match status" value="1"/>
</dbReference>
<dbReference type="Gene3D" id="3.40.50.2300">
    <property type="match status" value="1"/>
</dbReference>
<dbReference type="EMBL" id="VTOW01000001">
    <property type="protein sequence ID" value="NKE70646.1"/>
    <property type="molecule type" value="Genomic_DNA"/>
</dbReference>
<dbReference type="PROSITE" id="PS50110">
    <property type="entry name" value="RESPONSE_REGULATORY"/>
    <property type="match status" value="1"/>
</dbReference>
<dbReference type="Pfam" id="PF01590">
    <property type="entry name" value="GAF"/>
    <property type="match status" value="1"/>
</dbReference>
<dbReference type="PRINTS" id="PR00344">
    <property type="entry name" value="BCTRLSENSOR"/>
</dbReference>
<dbReference type="Gene3D" id="1.10.287.130">
    <property type="match status" value="1"/>
</dbReference>
<dbReference type="GO" id="GO:0000155">
    <property type="term" value="F:phosphorelay sensor kinase activity"/>
    <property type="evidence" value="ECO:0007669"/>
    <property type="project" value="InterPro"/>
</dbReference>
<dbReference type="PANTHER" id="PTHR43047">
    <property type="entry name" value="TWO-COMPONENT HISTIDINE PROTEIN KINASE"/>
    <property type="match status" value="1"/>
</dbReference>
<dbReference type="Gene3D" id="3.30.450.40">
    <property type="match status" value="1"/>
</dbReference>
<dbReference type="AlphaFoldDB" id="A0A7X6IAF3"/>
<keyword evidence="7" id="KW-0175">Coiled coil</keyword>
<feature type="domain" description="Histidine kinase" evidence="8">
    <location>
        <begin position="329"/>
        <end position="549"/>
    </location>
</feature>
<evidence type="ECO:0000256" key="1">
    <source>
        <dbReference type="ARBA" id="ARBA00000085"/>
    </source>
</evidence>
<dbReference type="SMART" id="SM00448">
    <property type="entry name" value="REC"/>
    <property type="match status" value="1"/>
</dbReference>
<keyword evidence="3 6" id="KW-0597">Phosphoprotein</keyword>
<dbReference type="CDD" id="cd00082">
    <property type="entry name" value="HisKA"/>
    <property type="match status" value="1"/>
</dbReference>
<comment type="caution">
    <text evidence="10">The sequence shown here is derived from an EMBL/GenBank/DDBJ whole genome shotgun (WGS) entry which is preliminary data.</text>
</comment>
<evidence type="ECO:0000313" key="10">
    <source>
        <dbReference type="EMBL" id="NKE70646.1"/>
    </source>
</evidence>
<dbReference type="InterPro" id="IPR036890">
    <property type="entry name" value="HATPase_C_sf"/>
</dbReference>
<accession>A0A7X6IAF3</accession>
<dbReference type="InterPro" id="IPR011006">
    <property type="entry name" value="CheY-like_superfamily"/>
</dbReference>
<dbReference type="CDD" id="cd16922">
    <property type="entry name" value="HATPase_EvgS-ArcB-TorS-like"/>
    <property type="match status" value="1"/>
</dbReference>
<dbReference type="InterPro" id="IPR036097">
    <property type="entry name" value="HisK_dim/P_sf"/>
</dbReference>
<dbReference type="Pfam" id="PF02518">
    <property type="entry name" value="HATPase_c"/>
    <property type="match status" value="1"/>
</dbReference>
<feature type="coiled-coil region" evidence="7">
    <location>
        <begin position="292"/>
        <end position="329"/>
    </location>
</feature>
<evidence type="ECO:0000256" key="5">
    <source>
        <dbReference type="ARBA" id="ARBA00022777"/>
    </source>
</evidence>
<evidence type="ECO:0000259" key="9">
    <source>
        <dbReference type="PROSITE" id="PS50110"/>
    </source>
</evidence>
<organism evidence="10 11">
    <name type="scientific">Candidatus Manganitrophus noduliformans</name>
    <dbReference type="NCBI Taxonomy" id="2606439"/>
    <lineage>
        <taxon>Bacteria</taxon>
        <taxon>Pseudomonadati</taxon>
        <taxon>Nitrospirota</taxon>
        <taxon>Nitrospiria</taxon>
        <taxon>Candidatus Troglogloeales</taxon>
        <taxon>Candidatus Manganitrophaceae</taxon>
        <taxon>Candidatus Manganitrophus</taxon>
    </lineage>
</organism>
<feature type="modified residue" description="4-aspartylphosphate" evidence="6">
    <location>
        <position position="61"/>
    </location>
</feature>